<organism evidence="1 2">
    <name type="scientific">Trematosphaeria pertusa</name>
    <dbReference type="NCBI Taxonomy" id="390896"/>
    <lineage>
        <taxon>Eukaryota</taxon>
        <taxon>Fungi</taxon>
        <taxon>Dikarya</taxon>
        <taxon>Ascomycota</taxon>
        <taxon>Pezizomycotina</taxon>
        <taxon>Dothideomycetes</taxon>
        <taxon>Pleosporomycetidae</taxon>
        <taxon>Pleosporales</taxon>
        <taxon>Massarineae</taxon>
        <taxon>Trematosphaeriaceae</taxon>
        <taxon>Trematosphaeria</taxon>
    </lineage>
</organism>
<evidence type="ECO:0000313" key="1">
    <source>
        <dbReference type="EMBL" id="KAF2253587.1"/>
    </source>
</evidence>
<feature type="non-terminal residue" evidence="1">
    <location>
        <position position="267"/>
    </location>
</feature>
<protein>
    <submittedName>
        <fullName evidence="1">Uncharacterized protein</fullName>
    </submittedName>
</protein>
<keyword evidence="2" id="KW-1185">Reference proteome</keyword>
<evidence type="ECO:0000313" key="2">
    <source>
        <dbReference type="Proteomes" id="UP000800094"/>
    </source>
</evidence>
<gene>
    <name evidence="1" type="ORF">BU26DRAFT_387496</name>
</gene>
<dbReference type="OrthoDB" id="5356769at2759"/>
<name>A0A6A6ITZ3_9PLEO</name>
<dbReference type="GeneID" id="54575996"/>
<dbReference type="AlphaFoldDB" id="A0A6A6ITZ3"/>
<accession>A0A6A6ITZ3</accession>
<proteinExistence type="predicted"/>
<feature type="non-terminal residue" evidence="1">
    <location>
        <position position="1"/>
    </location>
</feature>
<dbReference type="Proteomes" id="UP000800094">
    <property type="component" value="Unassembled WGS sequence"/>
</dbReference>
<dbReference type="RefSeq" id="XP_033688591.1">
    <property type="nucleotide sequence ID" value="XM_033822666.1"/>
</dbReference>
<dbReference type="EMBL" id="ML987191">
    <property type="protein sequence ID" value="KAF2253587.1"/>
    <property type="molecule type" value="Genomic_DNA"/>
</dbReference>
<reference evidence="1" key="1">
    <citation type="journal article" date="2020" name="Stud. Mycol.">
        <title>101 Dothideomycetes genomes: a test case for predicting lifestyles and emergence of pathogens.</title>
        <authorList>
            <person name="Haridas S."/>
            <person name="Albert R."/>
            <person name="Binder M."/>
            <person name="Bloem J."/>
            <person name="Labutti K."/>
            <person name="Salamov A."/>
            <person name="Andreopoulos B."/>
            <person name="Baker S."/>
            <person name="Barry K."/>
            <person name="Bills G."/>
            <person name="Bluhm B."/>
            <person name="Cannon C."/>
            <person name="Castanera R."/>
            <person name="Culley D."/>
            <person name="Daum C."/>
            <person name="Ezra D."/>
            <person name="Gonzalez J."/>
            <person name="Henrissat B."/>
            <person name="Kuo A."/>
            <person name="Liang C."/>
            <person name="Lipzen A."/>
            <person name="Lutzoni F."/>
            <person name="Magnuson J."/>
            <person name="Mondo S."/>
            <person name="Nolan M."/>
            <person name="Ohm R."/>
            <person name="Pangilinan J."/>
            <person name="Park H.-J."/>
            <person name="Ramirez L."/>
            <person name="Alfaro M."/>
            <person name="Sun H."/>
            <person name="Tritt A."/>
            <person name="Yoshinaga Y."/>
            <person name="Zwiers L.-H."/>
            <person name="Turgeon B."/>
            <person name="Goodwin S."/>
            <person name="Spatafora J."/>
            <person name="Crous P."/>
            <person name="Grigoriev I."/>
        </authorList>
    </citation>
    <scope>NUCLEOTIDE SEQUENCE</scope>
    <source>
        <strain evidence="1">CBS 122368</strain>
    </source>
</reference>
<sequence>RMDYYRCPNAELLHEIQRRGYKPYGNQDQLSEGLRKDDDYRGNDATTVETITKAYVPPKVNLMRTAEFGKTIPASLLVGERIIHWTMNTFFPTLQLFFESGLSCTIDGGRLSDAAVDLDPKLRFRLTDCTHEEDGLLVKTPLPEKFVGPTPSIGILEAVIGQRTSIAVKYVKPKPPEINGLLSPPQLQATIVQEVHMVVGLRLEGMDRMEFVWAKTSFPTTPIADRTWGDVRIAGLRDDIPVPFFGFPQKQTKAGGEAVVVTKKSMV</sequence>